<organism evidence="2 3">
    <name type="scientific">Favolaschia claudopus</name>
    <dbReference type="NCBI Taxonomy" id="2862362"/>
    <lineage>
        <taxon>Eukaryota</taxon>
        <taxon>Fungi</taxon>
        <taxon>Dikarya</taxon>
        <taxon>Basidiomycota</taxon>
        <taxon>Agaricomycotina</taxon>
        <taxon>Agaricomycetes</taxon>
        <taxon>Agaricomycetidae</taxon>
        <taxon>Agaricales</taxon>
        <taxon>Marasmiineae</taxon>
        <taxon>Mycenaceae</taxon>
        <taxon>Favolaschia</taxon>
    </lineage>
</organism>
<evidence type="ECO:0000256" key="1">
    <source>
        <dbReference type="SAM" id="MobiDB-lite"/>
    </source>
</evidence>
<name>A0AAW0EGQ4_9AGAR</name>
<feature type="compositionally biased region" description="Low complexity" evidence="1">
    <location>
        <begin position="146"/>
        <end position="160"/>
    </location>
</feature>
<evidence type="ECO:0000313" key="2">
    <source>
        <dbReference type="EMBL" id="KAK7063338.1"/>
    </source>
</evidence>
<reference evidence="2 3" key="1">
    <citation type="journal article" date="2024" name="J Genomics">
        <title>Draft genome sequencing and assembly of Favolaschia claudopus CIRM-BRFM 2984 isolated from oak limbs.</title>
        <authorList>
            <person name="Navarro D."/>
            <person name="Drula E."/>
            <person name="Chaduli D."/>
            <person name="Cazenave R."/>
            <person name="Ahrendt S."/>
            <person name="Wang J."/>
            <person name="Lipzen A."/>
            <person name="Daum C."/>
            <person name="Barry K."/>
            <person name="Grigoriev I.V."/>
            <person name="Favel A."/>
            <person name="Rosso M.N."/>
            <person name="Martin F."/>
        </authorList>
    </citation>
    <scope>NUCLEOTIDE SEQUENCE [LARGE SCALE GENOMIC DNA]</scope>
    <source>
        <strain evidence="2 3">CIRM-BRFM 2984</strain>
    </source>
</reference>
<dbReference type="EMBL" id="JAWWNJ010000001">
    <property type="protein sequence ID" value="KAK7063338.1"/>
    <property type="molecule type" value="Genomic_DNA"/>
</dbReference>
<accession>A0AAW0EGQ4</accession>
<gene>
    <name evidence="2" type="ORF">R3P38DRAFT_3164338</name>
</gene>
<feature type="compositionally biased region" description="Basic residues" evidence="1">
    <location>
        <begin position="163"/>
        <end position="174"/>
    </location>
</feature>
<proteinExistence type="predicted"/>
<feature type="region of interest" description="Disordered" evidence="1">
    <location>
        <begin position="146"/>
        <end position="191"/>
    </location>
</feature>
<feature type="region of interest" description="Disordered" evidence="1">
    <location>
        <begin position="31"/>
        <end position="51"/>
    </location>
</feature>
<keyword evidence="3" id="KW-1185">Reference proteome</keyword>
<protein>
    <submittedName>
        <fullName evidence="2">Uncharacterized protein</fullName>
    </submittedName>
</protein>
<sequence>MYYIYLPFLLLFYPSPPSHWVSGSGVAPVHGNPLEPRRRSGGEADGLKGDGGTPAGVPCVFSSLDVLSFCQTRSGRPYSGWAQIDVPHFSIVDAVAAAAAVQEQDEDLSQADAAPAPLAAPLHFPATAATVATPATPPVLENLQVPSATPATSATAATVTSRDKRRYRERRRQQRAIASTSKDAIEDNRPAHIRRHLAGGLKASIQAKFHLMKTRIATTGWIGIPKTPWRKAFTAWETSWAQHQI</sequence>
<comment type="caution">
    <text evidence="2">The sequence shown here is derived from an EMBL/GenBank/DDBJ whole genome shotgun (WGS) entry which is preliminary data.</text>
</comment>
<dbReference type="AlphaFoldDB" id="A0AAW0EGQ4"/>
<evidence type="ECO:0000313" key="3">
    <source>
        <dbReference type="Proteomes" id="UP001362999"/>
    </source>
</evidence>
<dbReference type="Proteomes" id="UP001362999">
    <property type="component" value="Unassembled WGS sequence"/>
</dbReference>
<feature type="compositionally biased region" description="Basic and acidic residues" evidence="1">
    <location>
        <begin position="35"/>
        <end position="48"/>
    </location>
</feature>